<evidence type="ECO:0000313" key="1">
    <source>
        <dbReference type="EMBL" id="JAE30233.1"/>
    </source>
</evidence>
<protein>
    <submittedName>
        <fullName evidence="1">Uncharacterized protein</fullName>
    </submittedName>
</protein>
<dbReference type="AlphaFoldDB" id="A0A0A9HBD6"/>
<reference evidence="1" key="2">
    <citation type="journal article" date="2015" name="Data Brief">
        <title>Shoot transcriptome of the giant reed, Arundo donax.</title>
        <authorList>
            <person name="Barrero R.A."/>
            <person name="Guerrero F.D."/>
            <person name="Moolhuijzen P."/>
            <person name="Goolsby J.A."/>
            <person name="Tidwell J."/>
            <person name="Bellgard S.E."/>
            <person name="Bellgard M.I."/>
        </authorList>
    </citation>
    <scope>NUCLEOTIDE SEQUENCE</scope>
    <source>
        <tissue evidence="1">Shoot tissue taken approximately 20 cm above the soil surface</tissue>
    </source>
</reference>
<reference evidence="1" key="1">
    <citation type="submission" date="2014-09" db="EMBL/GenBank/DDBJ databases">
        <authorList>
            <person name="Magalhaes I.L.F."/>
            <person name="Oliveira U."/>
            <person name="Santos F.R."/>
            <person name="Vidigal T.H.D.A."/>
            <person name="Brescovit A.D."/>
            <person name="Santos A.J."/>
        </authorList>
    </citation>
    <scope>NUCLEOTIDE SEQUENCE</scope>
    <source>
        <tissue evidence="1">Shoot tissue taken approximately 20 cm above the soil surface</tissue>
    </source>
</reference>
<proteinExistence type="predicted"/>
<dbReference type="EMBL" id="GBRH01167663">
    <property type="protein sequence ID" value="JAE30233.1"/>
    <property type="molecule type" value="Transcribed_RNA"/>
</dbReference>
<sequence length="78" mass="9556">MYTMLRSRAKKIEMKTEKIHEELKREETDWTKKQINIVNTITANKLQYLERSKKNLFNTQRKTCSHDHPLYFVSKQRK</sequence>
<accession>A0A0A9HBD6</accession>
<organism evidence="1">
    <name type="scientific">Arundo donax</name>
    <name type="common">Giant reed</name>
    <name type="synonym">Donax arundinaceus</name>
    <dbReference type="NCBI Taxonomy" id="35708"/>
    <lineage>
        <taxon>Eukaryota</taxon>
        <taxon>Viridiplantae</taxon>
        <taxon>Streptophyta</taxon>
        <taxon>Embryophyta</taxon>
        <taxon>Tracheophyta</taxon>
        <taxon>Spermatophyta</taxon>
        <taxon>Magnoliopsida</taxon>
        <taxon>Liliopsida</taxon>
        <taxon>Poales</taxon>
        <taxon>Poaceae</taxon>
        <taxon>PACMAD clade</taxon>
        <taxon>Arundinoideae</taxon>
        <taxon>Arundineae</taxon>
        <taxon>Arundo</taxon>
    </lineage>
</organism>
<name>A0A0A9HBD6_ARUDO</name>